<dbReference type="Proteomes" id="UP000887013">
    <property type="component" value="Unassembled WGS sequence"/>
</dbReference>
<dbReference type="AlphaFoldDB" id="A0A8X6TMU4"/>
<accession>A0A8X6TMU4</accession>
<dbReference type="EMBL" id="BMAW01107082">
    <property type="protein sequence ID" value="GFT27554.1"/>
    <property type="molecule type" value="Genomic_DNA"/>
</dbReference>
<proteinExistence type="predicted"/>
<gene>
    <name evidence="1" type="primary">TTC28</name>
    <name evidence="1" type="ORF">NPIL_333581</name>
</gene>
<name>A0A8X6TMU4_NEPPI</name>
<evidence type="ECO:0000313" key="2">
    <source>
        <dbReference type="Proteomes" id="UP000887013"/>
    </source>
</evidence>
<sequence length="136" mass="15198">MGKEFCGRACPKLNKDRSYYKGHLHLVMVETKAQVHQVDINKHYPSSETGETMNCGTGENSMSSVCDIRDQGDGGSFTDSCPSQNQDLFPPSLKHFPFLDNIDNQGSKNGHSKEIASKKPNQIVWLETFRTSSKLM</sequence>
<organism evidence="1 2">
    <name type="scientific">Nephila pilipes</name>
    <name type="common">Giant wood spider</name>
    <name type="synonym">Nephila maculata</name>
    <dbReference type="NCBI Taxonomy" id="299642"/>
    <lineage>
        <taxon>Eukaryota</taxon>
        <taxon>Metazoa</taxon>
        <taxon>Ecdysozoa</taxon>
        <taxon>Arthropoda</taxon>
        <taxon>Chelicerata</taxon>
        <taxon>Arachnida</taxon>
        <taxon>Araneae</taxon>
        <taxon>Araneomorphae</taxon>
        <taxon>Entelegynae</taxon>
        <taxon>Araneoidea</taxon>
        <taxon>Nephilidae</taxon>
        <taxon>Nephila</taxon>
    </lineage>
</organism>
<reference evidence="1" key="1">
    <citation type="submission" date="2020-08" db="EMBL/GenBank/DDBJ databases">
        <title>Multicomponent nature underlies the extraordinary mechanical properties of spider dragline silk.</title>
        <authorList>
            <person name="Kono N."/>
            <person name="Nakamura H."/>
            <person name="Mori M."/>
            <person name="Yoshida Y."/>
            <person name="Ohtoshi R."/>
            <person name="Malay A.D."/>
            <person name="Moran D.A.P."/>
            <person name="Tomita M."/>
            <person name="Numata K."/>
            <person name="Arakawa K."/>
        </authorList>
    </citation>
    <scope>NUCLEOTIDE SEQUENCE</scope>
</reference>
<comment type="caution">
    <text evidence="1">The sequence shown here is derived from an EMBL/GenBank/DDBJ whole genome shotgun (WGS) entry which is preliminary data.</text>
</comment>
<evidence type="ECO:0000313" key="1">
    <source>
        <dbReference type="EMBL" id="GFT27554.1"/>
    </source>
</evidence>
<protein>
    <submittedName>
        <fullName evidence="1">Tetratricopeptide repeat protein 28</fullName>
    </submittedName>
</protein>
<keyword evidence="2" id="KW-1185">Reference proteome</keyword>